<reference evidence="2 3" key="1">
    <citation type="submission" date="2017-07" db="EMBL/GenBank/DDBJ databases">
        <title>Draft whole genome sequences of clinical Proprionibacteriaceae strains.</title>
        <authorList>
            <person name="Bernier A.-M."/>
            <person name="Bernard K."/>
            <person name="Domingo M.-C."/>
        </authorList>
    </citation>
    <scope>NUCLEOTIDE SEQUENCE [LARGE SCALE GENOMIC DNA]</scope>
    <source>
        <strain evidence="2 3">NML 030167</strain>
    </source>
</reference>
<sequence length="244" mass="27452">MTDWNLDDDDGAWDGLGAPGPEPEEQTDDWPGELTSDPSGAVRVGVDEDHRVVRVVISNNWRNKVKPDLAAAVHSAARVATEPLSLGAIDTPSFNLLAGRRPQPQGTVLDHPMSQYEVNQLLEKTLQAFEKQDRLAQRDDVRPREYRYEPAVGQSDNEKVSVQLDLQMRPEKVAIDEQWASGARVERIVTALHQAFARAYQNWREPVVIKGEYDELQDEVLDLRKRTLRPVLIAGGWISEGEEL</sequence>
<dbReference type="Proteomes" id="UP000215896">
    <property type="component" value="Unassembled WGS sequence"/>
</dbReference>
<name>A0A255GGF6_9ACTN</name>
<gene>
    <name evidence="2" type="ORF">CGZ94_07875</name>
</gene>
<evidence type="ECO:0000313" key="2">
    <source>
        <dbReference type="EMBL" id="OYO14502.1"/>
    </source>
</evidence>
<organism evidence="2 3">
    <name type="scientific">Enemella evansiae</name>
    <dbReference type="NCBI Taxonomy" id="2016499"/>
    <lineage>
        <taxon>Bacteria</taxon>
        <taxon>Bacillati</taxon>
        <taxon>Actinomycetota</taxon>
        <taxon>Actinomycetes</taxon>
        <taxon>Propionibacteriales</taxon>
        <taxon>Propionibacteriaceae</taxon>
        <taxon>Enemella</taxon>
    </lineage>
</organism>
<accession>A0A255GGF6</accession>
<dbReference type="RefSeq" id="WP_094405283.1">
    <property type="nucleotide sequence ID" value="NZ_NMVO01000012.1"/>
</dbReference>
<feature type="region of interest" description="Disordered" evidence="1">
    <location>
        <begin position="1"/>
        <end position="42"/>
    </location>
</feature>
<proteinExistence type="predicted"/>
<dbReference type="EMBL" id="NMVO01000012">
    <property type="protein sequence ID" value="OYO14502.1"/>
    <property type="molecule type" value="Genomic_DNA"/>
</dbReference>
<dbReference type="OrthoDB" id="9947247at2"/>
<dbReference type="AlphaFoldDB" id="A0A255GGF6"/>
<comment type="caution">
    <text evidence="2">The sequence shown here is derived from an EMBL/GenBank/DDBJ whole genome shotgun (WGS) entry which is preliminary data.</text>
</comment>
<keyword evidence="3" id="KW-1185">Reference proteome</keyword>
<feature type="compositionally biased region" description="Acidic residues" evidence="1">
    <location>
        <begin position="1"/>
        <end position="12"/>
    </location>
</feature>
<evidence type="ECO:0000313" key="3">
    <source>
        <dbReference type="Proteomes" id="UP000215896"/>
    </source>
</evidence>
<evidence type="ECO:0000256" key="1">
    <source>
        <dbReference type="SAM" id="MobiDB-lite"/>
    </source>
</evidence>
<feature type="compositionally biased region" description="Acidic residues" evidence="1">
    <location>
        <begin position="22"/>
        <end position="31"/>
    </location>
</feature>
<protein>
    <submittedName>
        <fullName evidence="2">Uncharacterized protein</fullName>
    </submittedName>
</protein>